<keyword evidence="2" id="KW-1185">Reference proteome</keyword>
<dbReference type="PANTHER" id="PTHR41244">
    <property type="entry name" value="RHAMNAN SYNTHESIS F"/>
    <property type="match status" value="1"/>
</dbReference>
<dbReference type="OrthoDB" id="9816424at2"/>
<dbReference type="CDD" id="cd11579">
    <property type="entry name" value="Glyco_tran_WbsX"/>
    <property type="match status" value="1"/>
</dbReference>
<evidence type="ECO:0000313" key="2">
    <source>
        <dbReference type="Proteomes" id="UP000297031"/>
    </source>
</evidence>
<accession>A0A4P7VQ94</accession>
<proteinExistence type="predicted"/>
<gene>
    <name evidence="1" type="ORF">E7746_11375</name>
</gene>
<organism evidence="1 2">
    <name type="scientific">Muribaculum gordoncarteri</name>
    <dbReference type="NCBI Taxonomy" id="2530390"/>
    <lineage>
        <taxon>Bacteria</taxon>
        <taxon>Pseudomonadati</taxon>
        <taxon>Bacteroidota</taxon>
        <taxon>Bacteroidia</taxon>
        <taxon>Bacteroidales</taxon>
        <taxon>Muribaculaceae</taxon>
        <taxon>Muribaculum</taxon>
    </lineage>
</organism>
<dbReference type="Pfam" id="PF14307">
    <property type="entry name" value="Glyco_tran_WbsX"/>
    <property type="match status" value="1"/>
</dbReference>
<reference evidence="1 2" key="1">
    <citation type="submission" date="2019-02" db="EMBL/GenBank/DDBJ databases">
        <title>Isolation and identification of novel species under the genus Muribaculum.</title>
        <authorList>
            <person name="Miyake S."/>
            <person name="Ding Y."/>
            <person name="Low A."/>
            <person name="Soh M."/>
            <person name="Seedorf H."/>
        </authorList>
    </citation>
    <scope>NUCLEOTIDE SEQUENCE [LARGE SCALE GENOMIC DNA]</scope>
    <source>
        <strain evidence="1 2">TLL-A4</strain>
    </source>
</reference>
<dbReference type="Proteomes" id="UP000297031">
    <property type="component" value="Chromosome"/>
</dbReference>
<evidence type="ECO:0000313" key="1">
    <source>
        <dbReference type="EMBL" id="QCD36442.1"/>
    </source>
</evidence>
<dbReference type="KEGG" id="mgod:E7746_11375"/>
<protein>
    <submittedName>
        <fullName evidence="1">Lipopolysaccharide biosynthesis protein</fullName>
    </submittedName>
</protein>
<name>A0A4P7VQ94_9BACT</name>
<dbReference type="PANTHER" id="PTHR41244:SF1">
    <property type="entry name" value="GLYCOSYLTRANSFERASE"/>
    <property type="match status" value="1"/>
</dbReference>
<dbReference type="RefSeq" id="WP_136410866.1">
    <property type="nucleotide sequence ID" value="NZ_CP039393.1"/>
</dbReference>
<dbReference type="Gene3D" id="3.20.20.80">
    <property type="entry name" value="Glycosidases"/>
    <property type="match status" value="1"/>
</dbReference>
<dbReference type="AlphaFoldDB" id="A0A4P7VQ94"/>
<sequence>MKERNDHTDNERLKARVIAMYLPQFHRTEVNDRYWGEGFTEWDNVTKARPLFKGHEQPKLPDNTLGFYDLSRPEIRELQARLAADAGIEGFMYWHYWFGNGTMALNRPLEDVLSSGAPDYPFCMGWANHSWHTGSWTAAGGRRHKSITIFNQLYPGVDDHIAHFNYCLPAFRDKRYITVDQCPLFAIWAPCDIPDLKGFIKLWRSLAAEAGLKGLHLTAIRVSRKDMTVDELIDAGFDSVNNCNYNMWRAECHVAGSKWLKMARSFLSQHLNAALQRYDYAEIIKWMCDDTDRREDVYPTILPGYDRSPRAGRKAQIYTGNTPQLFARHAADAISRVADKSPEHRIILLKSWNEWGEGNYMEPDRLHGAAFLAALKEALYHHSADISL</sequence>
<dbReference type="EMBL" id="CP039393">
    <property type="protein sequence ID" value="QCD36442.1"/>
    <property type="molecule type" value="Genomic_DNA"/>
</dbReference>
<dbReference type="InterPro" id="IPR032719">
    <property type="entry name" value="WbsX"/>
</dbReference>